<keyword evidence="10" id="KW-1185">Reference proteome</keyword>
<dbReference type="GO" id="GO:0016491">
    <property type="term" value="F:oxidoreductase activity"/>
    <property type="evidence" value="ECO:0007669"/>
    <property type="project" value="UniProtKB-KW"/>
</dbReference>
<keyword evidence="4" id="KW-0560">Oxidoreductase</keyword>
<dbReference type="SUPFAM" id="SSF51395">
    <property type="entry name" value="FMN-linked oxidoreductases"/>
    <property type="match status" value="1"/>
</dbReference>
<name>A0A8J3EFF0_9RHOB</name>
<dbReference type="EMBL" id="BMJV01000001">
    <property type="protein sequence ID" value="GGG64981.1"/>
    <property type="molecule type" value="Genomic_DNA"/>
</dbReference>
<feature type="binding site" evidence="7">
    <location>
        <position position="134"/>
    </location>
    <ligand>
        <name>glyoxylate</name>
        <dbReference type="ChEBI" id="CHEBI:36655"/>
    </ligand>
</feature>
<dbReference type="PROSITE" id="PS51349">
    <property type="entry name" value="FMN_HYDROXY_ACID_DH_2"/>
    <property type="match status" value="1"/>
</dbReference>
<reference evidence="9" key="2">
    <citation type="submission" date="2020-09" db="EMBL/GenBank/DDBJ databases">
        <authorList>
            <person name="Sun Q."/>
            <person name="Zhou Y."/>
        </authorList>
    </citation>
    <scope>NUCLEOTIDE SEQUENCE</scope>
    <source>
        <strain evidence="9">CGMCC 1.15762</strain>
    </source>
</reference>
<evidence type="ECO:0000256" key="2">
    <source>
        <dbReference type="ARBA" id="ARBA00022630"/>
    </source>
</evidence>
<keyword evidence="2 7" id="KW-0285">Flavoprotein</keyword>
<dbReference type="Pfam" id="PF01070">
    <property type="entry name" value="FMN_dh"/>
    <property type="match status" value="1"/>
</dbReference>
<dbReference type="InterPro" id="IPR013785">
    <property type="entry name" value="Aldolase_TIM"/>
</dbReference>
<feature type="binding site" evidence="7">
    <location>
        <begin position="337"/>
        <end position="338"/>
    </location>
    <ligand>
        <name>FMN</name>
        <dbReference type="ChEBI" id="CHEBI:58210"/>
    </ligand>
</feature>
<comment type="cofactor">
    <cofactor evidence="1">
        <name>FMN</name>
        <dbReference type="ChEBI" id="CHEBI:58210"/>
    </cofactor>
</comment>
<comment type="similarity">
    <text evidence="5">Belongs to the FMN-dependent alpha-hydroxy acid dehydrogenase family.</text>
</comment>
<accession>A0A8J3EFF0</accession>
<feature type="binding site" evidence="7">
    <location>
        <position position="281"/>
    </location>
    <ligand>
        <name>FMN</name>
        <dbReference type="ChEBI" id="CHEBI:58210"/>
    </ligand>
</feature>
<evidence type="ECO:0000256" key="3">
    <source>
        <dbReference type="ARBA" id="ARBA00022643"/>
    </source>
</evidence>
<keyword evidence="3 7" id="KW-0288">FMN</keyword>
<evidence type="ECO:0000313" key="10">
    <source>
        <dbReference type="Proteomes" id="UP000617145"/>
    </source>
</evidence>
<feature type="binding site" evidence="7">
    <location>
        <position position="132"/>
    </location>
    <ligand>
        <name>glyoxylate</name>
        <dbReference type="ChEBI" id="CHEBI:36655"/>
    </ligand>
</feature>
<feature type="binding site" evidence="7">
    <location>
        <position position="259"/>
    </location>
    <ligand>
        <name>FMN</name>
        <dbReference type="ChEBI" id="CHEBI:58210"/>
    </ligand>
</feature>
<dbReference type="PANTHER" id="PTHR10578">
    <property type="entry name" value="S -2-HYDROXY-ACID OXIDASE-RELATED"/>
    <property type="match status" value="1"/>
</dbReference>
<dbReference type="InterPro" id="IPR037396">
    <property type="entry name" value="FMN_HAD"/>
</dbReference>
<dbReference type="InterPro" id="IPR012133">
    <property type="entry name" value="Alpha-hydoxy_acid_DH_FMN"/>
</dbReference>
<evidence type="ECO:0000256" key="4">
    <source>
        <dbReference type="ARBA" id="ARBA00023002"/>
    </source>
</evidence>
<dbReference type="Proteomes" id="UP000617145">
    <property type="component" value="Unassembled WGS sequence"/>
</dbReference>
<organism evidence="9 10">
    <name type="scientific">Salipiger pallidus</name>
    <dbReference type="NCBI Taxonomy" id="1775170"/>
    <lineage>
        <taxon>Bacteria</taxon>
        <taxon>Pseudomonadati</taxon>
        <taxon>Pseudomonadota</taxon>
        <taxon>Alphaproteobacteria</taxon>
        <taxon>Rhodobacterales</taxon>
        <taxon>Roseobacteraceae</taxon>
        <taxon>Salipiger</taxon>
    </lineage>
</organism>
<protein>
    <submittedName>
        <fullName evidence="9">Alpha-hydroxy-acid oxidizing enzyme</fullName>
    </submittedName>
</protein>
<feature type="binding site" evidence="7">
    <location>
        <position position="160"/>
    </location>
    <ligand>
        <name>FMN</name>
        <dbReference type="ChEBI" id="CHEBI:58210"/>
    </ligand>
</feature>
<evidence type="ECO:0000313" key="9">
    <source>
        <dbReference type="EMBL" id="GGG64981.1"/>
    </source>
</evidence>
<feature type="binding site" evidence="7">
    <location>
        <position position="286"/>
    </location>
    <ligand>
        <name>glyoxylate</name>
        <dbReference type="ChEBI" id="CHEBI:36655"/>
    </ligand>
</feature>
<evidence type="ECO:0000256" key="5">
    <source>
        <dbReference type="ARBA" id="ARBA00024042"/>
    </source>
</evidence>
<evidence type="ECO:0000256" key="1">
    <source>
        <dbReference type="ARBA" id="ARBA00001917"/>
    </source>
</evidence>
<feature type="binding site" evidence="7">
    <location>
        <position position="28"/>
    </location>
    <ligand>
        <name>glyoxylate</name>
        <dbReference type="ChEBI" id="CHEBI:36655"/>
    </ligand>
</feature>
<gene>
    <name evidence="9" type="ORF">GCM10011415_09640</name>
</gene>
<sequence length="382" mass="41613">MTPPLRLRGFEDWRRQARRRLPRGLFEYIDRGVGREVSLRHQRDRLDAVKITPRMLGGDRPVTLGTSLFGQPCAAPLAVAPTAMAGLVAHDGEVAMARAATRLGLPVCLSTQSINSVQQIRDAVPEARLWFQLYAWEDRALTRELLGRVRASGAEVLVVTVDTPTGARKDWNIRNGFDMPFTWHFRALLDVALHAPWVMRVILPYLARGGFPALGNYRPDLRPTLVRAVPDKAVRLRMALSWSDIAEIRSEWAGTMLLKGICHPQDAIRAADSGMDGIVVSSHGARNFDPCPAAIDLLPPIAEAVRGRMTILADSGVQTGTDVLKYLHAGASGVLAGRLPLWGLAAKGEAGAETALAGLMQELEEALRMSGLRMTDLADGGC</sequence>
<feature type="domain" description="FMN hydroxy acid dehydrogenase" evidence="8">
    <location>
        <begin position="2"/>
        <end position="382"/>
    </location>
</feature>
<dbReference type="GO" id="GO:0010181">
    <property type="term" value="F:FMN binding"/>
    <property type="evidence" value="ECO:0007669"/>
    <property type="project" value="InterPro"/>
</dbReference>
<evidence type="ECO:0000259" key="8">
    <source>
        <dbReference type="PROSITE" id="PS51349"/>
    </source>
</evidence>
<dbReference type="Gene3D" id="3.20.20.70">
    <property type="entry name" value="Aldolase class I"/>
    <property type="match status" value="1"/>
</dbReference>
<dbReference type="PANTHER" id="PTHR10578:SF107">
    <property type="entry name" value="2-HYDROXYACID OXIDASE 1"/>
    <property type="match status" value="1"/>
</dbReference>
<dbReference type="InterPro" id="IPR000262">
    <property type="entry name" value="FMN-dep_DH"/>
</dbReference>
<feature type="active site" description="Proton acceptor" evidence="6">
    <location>
        <position position="283"/>
    </location>
</feature>
<dbReference type="PIRSF" id="PIRSF000138">
    <property type="entry name" value="Al-hdrx_acd_dh"/>
    <property type="match status" value="1"/>
</dbReference>
<proteinExistence type="inferred from homology"/>
<evidence type="ECO:0000256" key="6">
    <source>
        <dbReference type="PIRSR" id="PIRSR000138-1"/>
    </source>
</evidence>
<dbReference type="AlphaFoldDB" id="A0A8J3EFF0"/>
<comment type="caution">
    <text evidence="9">The sequence shown here is derived from an EMBL/GenBank/DDBJ whole genome shotgun (WGS) entry which is preliminary data.</text>
</comment>
<feature type="binding site" evidence="7">
    <location>
        <begin position="81"/>
        <end position="83"/>
    </location>
    <ligand>
        <name>FMN</name>
        <dbReference type="ChEBI" id="CHEBI:58210"/>
    </ligand>
</feature>
<dbReference type="RefSeq" id="WP_188789042.1">
    <property type="nucleotide sequence ID" value="NZ_BMJV01000001.1"/>
</dbReference>
<reference evidence="9" key="1">
    <citation type="journal article" date="2014" name="Int. J. Syst. Evol. Microbiol.">
        <title>Complete genome sequence of Corynebacterium casei LMG S-19264T (=DSM 44701T), isolated from a smear-ripened cheese.</title>
        <authorList>
            <consortium name="US DOE Joint Genome Institute (JGI-PGF)"/>
            <person name="Walter F."/>
            <person name="Albersmeier A."/>
            <person name="Kalinowski J."/>
            <person name="Ruckert C."/>
        </authorList>
    </citation>
    <scope>NUCLEOTIDE SEQUENCE</scope>
    <source>
        <strain evidence="9">CGMCC 1.15762</strain>
    </source>
</reference>
<feature type="binding site" evidence="7">
    <location>
        <position position="283"/>
    </location>
    <ligand>
        <name>glyoxylate</name>
        <dbReference type="ChEBI" id="CHEBI:36655"/>
    </ligand>
</feature>
<feature type="binding site" evidence="7">
    <location>
        <position position="110"/>
    </location>
    <ligand>
        <name>FMN</name>
        <dbReference type="ChEBI" id="CHEBI:58210"/>
    </ligand>
</feature>
<evidence type="ECO:0000256" key="7">
    <source>
        <dbReference type="PIRSR" id="PIRSR000138-2"/>
    </source>
</evidence>
<dbReference type="CDD" id="cd02809">
    <property type="entry name" value="alpha_hydroxyacid_oxid_FMN"/>
    <property type="match status" value="1"/>
</dbReference>